<dbReference type="AlphaFoldDB" id="A0A7W7D612"/>
<dbReference type="RefSeq" id="WP_184879736.1">
    <property type="nucleotide sequence ID" value="NZ_BOOV01000017.1"/>
</dbReference>
<evidence type="ECO:0000313" key="1">
    <source>
        <dbReference type="EMBL" id="MBB4700950.1"/>
    </source>
</evidence>
<dbReference type="SUPFAM" id="SSF53271">
    <property type="entry name" value="PRTase-like"/>
    <property type="match status" value="1"/>
</dbReference>
<dbReference type="InterPro" id="IPR000836">
    <property type="entry name" value="PRTase_dom"/>
</dbReference>
<sequence>MIFARIILGHLHTHPELVDQVDAIIPMPAYLEPHQARKGNDHTGYVIERAMLEDDEGLPFVLDPPLIQKTRATPRMRDTGSLAERQIAARLLYTALSVPDPARVRGRRFMVYDDVFTAGSSLNAVAMRLKGSGAEKVYGLTLARAQWR</sequence>
<organism evidence="1 2">
    <name type="scientific">Sphaerisporangium siamense</name>
    <dbReference type="NCBI Taxonomy" id="795645"/>
    <lineage>
        <taxon>Bacteria</taxon>
        <taxon>Bacillati</taxon>
        <taxon>Actinomycetota</taxon>
        <taxon>Actinomycetes</taxon>
        <taxon>Streptosporangiales</taxon>
        <taxon>Streptosporangiaceae</taxon>
        <taxon>Sphaerisporangium</taxon>
    </lineage>
</organism>
<dbReference type="Proteomes" id="UP000542210">
    <property type="component" value="Unassembled WGS sequence"/>
</dbReference>
<dbReference type="InterPro" id="IPR029057">
    <property type="entry name" value="PRTase-like"/>
</dbReference>
<keyword evidence="2" id="KW-1185">Reference proteome</keyword>
<dbReference type="CDD" id="cd06223">
    <property type="entry name" value="PRTases_typeI"/>
    <property type="match status" value="1"/>
</dbReference>
<gene>
    <name evidence="1" type="ORF">BJ982_002494</name>
</gene>
<name>A0A7W7D612_9ACTN</name>
<accession>A0A7W7D612</accession>
<dbReference type="EMBL" id="JACHND010000001">
    <property type="protein sequence ID" value="MBB4700950.1"/>
    <property type="molecule type" value="Genomic_DNA"/>
</dbReference>
<reference evidence="1 2" key="1">
    <citation type="submission" date="2020-08" db="EMBL/GenBank/DDBJ databases">
        <title>Sequencing the genomes of 1000 actinobacteria strains.</title>
        <authorList>
            <person name="Klenk H.-P."/>
        </authorList>
    </citation>
    <scope>NUCLEOTIDE SEQUENCE [LARGE SCALE GENOMIC DNA]</scope>
    <source>
        <strain evidence="1 2">DSM 45784</strain>
    </source>
</reference>
<protein>
    <submittedName>
        <fullName evidence="1">Putative amidophosphoribosyltransferase</fullName>
    </submittedName>
</protein>
<keyword evidence="1" id="KW-0808">Transferase</keyword>
<dbReference type="GO" id="GO:0016757">
    <property type="term" value="F:glycosyltransferase activity"/>
    <property type="evidence" value="ECO:0007669"/>
    <property type="project" value="UniProtKB-KW"/>
</dbReference>
<keyword evidence="1" id="KW-0328">Glycosyltransferase</keyword>
<dbReference type="Gene3D" id="3.40.50.2020">
    <property type="match status" value="1"/>
</dbReference>
<evidence type="ECO:0000313" key="2">
    <source>
        <dbReference type="Proteomes" id="UP000542210"/>
    </source>
</evidence>
<comment type="caution">
    <text evidence="1">The sequence shown here is derived from an EMBL/GenBank/DDBJ whole genome shotgun (WGS) entry which is preliminary data.</text>
</comment>
<proteinExistence type="predicted"/>